<protein>
    <submittedName>
        <fullName evidence="2">Uncharacterized protein</fullName>
    </submittedName>
</protein>
<proteinExistence type="predicted"/>
<dbReference type="Proteomes" id="UP000249135">
    <property type="component" value="Unassembled WGS sequence"/>
</dbReference>
<feature type="compositionally biased region" description="Polar residues" evidence="1">
    <location>
        <begin position="27"/>
        <end position="36"/>
    </location>
</feature>
<accession>A0A2W5SEE6</accession>
<comment type="caution">
    <text evidence="2">The sequence shown here is derived from an EMBL/GenBank/DDBJ whole genome shotgun (WGS) entry which is preliminary data.</text>
</comment>
<reference evidence="2 3" key="1">
    <citation type="submission" date="2017-08" db="EMBL/GenBank/DDBJ databases">
        <title>Infants hospitalized years apart are colonized by the same room-sourced microbial strains.</title>
        <authorList>
            <person name="Brooks B."/>
            <person name="Olm M.R."/>
            <person name="Firek B.A."/>
            <person name="Baker R."/>
            <person name="Thomas B.C."/>
            <person name="Morowitz M.J."/>
            <person name="Banfield J.F."/>
        </authorList>
    </citation>
    <scope>NUCLEOTIDE SEQUENCE [LARGE SCALE GENOMIC DNA]</scope>
    <source>
        <strain evidence="2">S2_005_003_R2_41</strain>
    </source>
</reference>
<sequence>MTDPRQPTPITHSEPGEAFAGDRGEQSGVNLQQSRAIGQDPPEEGSRMGREKLKQQGYPGTPDIHNDAWQDEEAKRFDAER</sequence>
<dbReference type="AlphaFoldDB" id="A0A2W5SEE6"/>
<feature type="compositionally biased region" description="Basic and acidic residues" evidence="1">
    <location>
        <begin position="44"/>
        <end position="54"/>
    </location>
</feature>
<feature type="region of interest" description="Disordered" evidence="1">
    <location>
        <begin position="1"/>
        <end position="81"/>
    </location>
</feature>
<dbReference type="EMBL" id="QFPP01000193">
    <property type="protein sequence ID" value="PZQ73300.1"/>
    <property type="molecule type" value="Genomic_DNA"/>
</dbReference>
<name>A0A2W5SEE6_VARPD</name>
<evidence type="ECO:0000313" key="3">
    <source>
        <dbReference type="Proteomes" id="UP000249135"/>
    </source>
</evidence>
<gene>
    <name evidence="2" type="ORF">DI563_15355</name>
</gene>
<evidence type="ECO:0000256" key="1">
    <source>
        <dbReference type="SAM" id="MobiDB-lite"/>
    </source>
</evidence>
<evidence type="ECO:0000313" key="2">
    <source>
        <dbReference type="EMBL" id="PZQ73300.1"/>
    </source>
</evidence>
<feature type="compositionally biased region" description="Basic and acidic residues" evidence="1">
    <location>
        <begin position="64"/>
        <end position="81"/>
    </location>
</feature>
<organism evidence="2 3">
    <name type="scientific">Variovorax paradoxus</name>
    <dbReference type="NCBI Taxonomy" id="34073"/>
    <lineage>
        <taxon>Bacteria</taxon>
        <taxon>Pseudomonadati</taxon>
        <taxon>Pseudomonadota</taxon>
        <taxon>Betaproteobacteria</taxon>
        <taxon>Burkholderiales</taxon>
        <taxon>Comamonadaceae</taxon>
        <taxon>Variovorax</taxon>
    </lineage>
</organism>